<protein>
    <recommendedName>
        <fullName evidence="3">RRM domain-containing protein</fullName>
    </recommendedName>
</protein>
<dbReference type="InterPro" id="IPR012677">
    <property type="entry name" value="Nucleotide-bd_a/b_plait_sf"/>
</dbReference>
<dbReference type="EMBL" id="MU006228">
    <property type="protein sequence ID" value="KAF2825474.1"/>
    <property type="molecule type" value="Genomic_DNA"/>
</dbReference>
<organism evidence="1 2">
    <name type="scientific">Ophiobolus disseminans</name>
    <dbReference type="NCBI Taxonomy" id="1469910"/>
    <lineage>
        <taxon>Eukaryota</taxon>
        <taxon>Fungi</taxon>
        <taxon>Dikarya</taxon>
        <taxon>Ascomycota</taxon>
        <taxon>Pezizomycotina</taxon>
        <taxon>Dothideomycetes</taxon>
        <taxon>Pleosporomycetidae</taxon>
        <taxon>Pleosporales</taxon>
        <taxon>Pleosporineae</taxon>
        <taxon>Phaeosphaeriaceae</taxon>
        <taxon>Ophiobolus</taxon>
    </lineage>
</organism>
<dbReference type="Proteomes" id="UP000799424">
    <property type="component" value="Unassembled WGS sequence"/>
</dbReference>
<accession>A0A6A6ZY87</accession>
<reference evidence="1" key="1">
    <citation type="journal article" date="2020" name="Stud. Mycol.">
        <title>101 Dothideomycetes genomes: a test case for predicting lifestyles and emergence of pathogens.</title>
        <authorList>
            <person name="Haridas S."/>
            <person name="Albert R."/>
            <person name="Binder M."/>
            <person name="Bloem J."/>
            <person name="Labutti K."/>
            <person name="Salamov A."/>
            <person name="Andreopoulos B."/>
            <person name="Baker S."/>
            <person name="Barry K."/>
            <person name="Bills G."/>
            <person name="Bluhm B."/>
            <person name="Cannon C."/>
            <person name="Castanera R."/>
            <person name="Culley D."/>
            <person name="Daum C."/>
            <person name="Ezra D."/>
            <person name="Gonzalez J."/>
            <person name="Henrissat B."/>
            <person name="Kuo A."/>
            <person name="Liang C."/>
            <person name="Lipzen A."/>
            <person name="Lutzoni F."/>
            <person name="Magnuson J."/>
            <person name="Mondo S."/>
            <person name="Nolan M."/>
            <person name="Ohm R."/>
            <person name="Pangilinan J."/>
            <person name="Park H.-J."/>
            <person name="Ramirez L."/>
            <person name="Alfaro M."/>
            <person name="Sun H."/>
            <person name="Tritt A."/>
            <person name="Yoshinaga Y."/>
            <person name="Zwiers L.-H."/>
            <person name="Turgeon B."/>
            <person name="Goodwin S."/>
            <person name="Spatafora J."/>
            <person name="Crous P."/>
            <person name="Grigoriev I."/>
        </authorList>
    </citation>
    <scope>NUCLEOTIDE SEQUENCE</scope>
    <source>
        <strain evidence="1">CBS 113818</strain>
    </source>
</reference>
<dbReference type="AlphaFoldDB" id="A0A6A6ZY87"/>
<name>A0A6A6ZY87_9PLEO</name>
<proteinExistence type="predicted"/>
<dbReference type="Gene3D" id="3.30.70.330">
    <property type="match status" value="1"/>
</dbReference>
<evidence type="ECO:0000313" key="1">
    <source>
        <dbReference type="EMBL" id="KAF2825474.1"/>
    </source>
</evidence>
<sequence length="293" mass="32767">MATMFPLAEPARTRIIRLTNVHFSADKAVIEKFFADYTIEDQMRTINSRTGHKSIVYVLFASVADRLRACKKTDRNILDRIIKIQPAPTGNYKLNKDEIAFIPTNDVDTSKAADRPTEAAYEYNNADFPTFGQGKETKAPQLALATPVEALEVIEEPNVAAEPGITATLNAVALEPSHQASVEDAVDEEVKADAEAPDAETNLEDVGIQGVGADATPSPIEERFLTYDIDMTIPPRHENWNLAGHNSDDPAHNVITEAQWYRFEDEQMAKFRQDLEKYSNVRRILDEAGRYEE</sequence>
<dbReference type="GO" id="GO:0003676">
    <property type="term" value="F:nucleic acid binding"/>
    <property type="evidence" value="ECO:0007669"/>
    <property type="project" value="InterPro"/>
</dbReference>
<dbReference type="SUPFAM" id="SSF54928">
    <property type="entry name" value="RNA-binding domain, RBD"/>
    <property type="match status" value="1"/>
</dbReference>
<keyword evidence="2" id="KW-1185">Reference proteome</keyword>
<evidence type="ECO:0000313" key="2">
    <source>
        <dbReference type="Proteomes" id="UP000799424"/>
    </source>
</evidence>
<dbReference type="InterPro" id="IPR035979">
    <property type="entry name" value="RBD_domain_sf"/>
</dbReference>
<gene>
    <name evidence="1" type="ORF">CC86DRAFT_383348</name>
</gene>
<dbReference type="OrthoDB" id="5382468at2759"/>
<evidence type="ECO:0008006" key="3">
    <source>
        <dbReference type="Google" id="ProtNLM"/>
    </source>
</evidence>